<dbReference type="EMBL" id="CAXKWB010058214">
    <property type="protein sequence ID" value="CAL4180486.1"/>
    <property type="molecule type" value="Genomic_DNA"/>
</dbReference>
<organism evidence="2 3">
    <name type="scientific">Meganyctiphanes norvegica</name>
    <name type="common">Northern krill</name>
    <name type="synonym">Thysanopoda norvegica</name>
    <dbReference type="NCBI Taxonomy" id="48144"/>
    <lineage>
        <taxon>Eukaryota</taxon>
        <taxon>Metazoa</taxon>
        <taxon>Ecdysozoa</taxon>
        <taxon>Arthropoda</taxon>
        <taxon>Crustacea</taxon>
        <taxon>Multicrustacea</taxon>
        <taxon>Malacostraca</taxon>
        <taxon>Eumalacostraca</taxon>
        <taxon>Eucarida</taxon>
        <taxon>Euphausiacea</taxon>
        <taxon>Euphausiidae</taxon>
        <taxon>Meganyctiphanes</taxon>
    </lineage>
</organism>
<feature type="region of interest" description="Disordered" evidence="1">
    <location>
        <begin position="1"/>
        <end position="24"/>
    </location>
</feature>
<feature type="non-terminal residue" evidence="2">
    <location>
        <position position="248"/>
    </location>
</feature>
<reference evidence="2 3" key="1">
    <citation type="submission" date="2024-05" db="EMBL/GenBank/DDBJ databases">
        <authorList>
            <person name="Wallberg A."/>
        </authorList>
    </citation>
    <scope>NUCLEOTIDE SEQUENCE [LARGE SCALE GENOMIC DNA]</scope>
</reference>
<proteinExistence type="predicted"/>
<evidence type="ECO:0000256" key="1">
    <source>
        <dbReference type="SAM" id="MobiDB-lite"/>
    </source>
</evidence>
<evidence type="ECO:0000313" key="3">
    <source>
        <dbReference type="Proteomes" id="UP001497623"/>
    </source>
</evidence>
<dbReference type="Proteomes" id="UP001497623">
    <property type="component" value="Unassembled WGS sequence"/>
</dbReference>
<protein>
    <submittedName>
        <fullName evidence="2">Uncharacterized protein</fullName>
    </submittedName>
</protein>
<accession>A0AAV2SB04</accession>
<feature type="region of interest" description="Disordered" evidence="1">
    <location>
        <begin position="162"/>
        <end position="188"/>
    </location>
</feature>
<feature type="non-terminal residue" evidence="2">
    <location>
        <position position="1"/>
    </location>
</feature>
<dbReference type="AlphaFoldDB" id="A0AAV2SB04"/>
<comment type="caution">
    <text evidence="2">The sequence shown here is derived from an EMBL/GenBank/DDBJ whole genome shotgun (WGS) entry which is preliminary data.</text>
</comment>
<sequence>SLKPLHKYRGASPRYRQNADAGAAVVHPQGRQAQVGYVQGGQARVEPRMAKGREKAKLERLRYQPVKENVNRYPEGYHVYNDEQNDYYERARDYYDDYVDRINNIKNSYEDENQYYDDHLDEDQYHEELDYGYGDGAANYEGNQDLEYYDDDVDDDGEEYYEHRKQPYTPQGRSVAANYGSGENNVSKRHLNDRAVDNRQNVARQTKARPPVQKLLKSRQNISNINRKIDLELPSNIYAPQKTNKSTK</sequence>
<gene>
    <name evidence="2" type="ORF">MNOR_LOCUS35319</name>
</gene>
<evidence type="ECO:0000313" key="2">
    <source>
        <dbReference type="EMBL" id="CAL4180486.1"/>
    </source>
</evidence>
<keyword evidence="3" id="KW-1185">Reference proteome</keyword>
<name>A0AAV2SB04_MEGNR</name>